<evidence type="ECO:0000313" key="4">
    <source>
        <dbReference type="EMBL" id="KAF7336670.1"/>
    </source>
</evidence>
<keyword evidence="2" id="KW-0472">Membrane</keyword>
<proteinExistence type="predicted"/>
<dbReference type="OrthoDB" id="1461976at2759"/>
<keyword evidence="2" id="KW-0812">Transmembrane</keyword>
<dbReference type="GO" id="GO:0006629">
    <property type="term" value="P:lipid metabolic process"/>
    <property type="evidence" value="ECO:0007669"/>
    <property type="project" value="InterPro"/>
</dbReference>
<dbReference type="InterPro" id="IPR005804">
    <property type="entry name" value="FA_desaturase_dom"/>
</dbReference>
<evidence type="ECO:0000256" key="1">
    <source>
        <dbReference type="SAM" id="MobiDB-lite"/>
    </source>
</evidence>
<dbReference type="EMBL" id="JACAZI010000022">
    <property type="protein sequence ID" value="KAF7336670.1"/>
    <property type="molecule type" value="Genomic_DNA"/>
</dbReference>
<feature type="domain" description="Fatty acid desaturase" evidence="3">
    <location>
        <begin position="93"/>
        <end position="367"/>
    </location>
</feature>
<name>A0A8H7CGN2_9AGAR</name>
<dbReference type="CDD" id="cd03507">
    <property type="entry name" value="Delta12-FADS-like"/>
    <property type="match status" value="1"/>
</dbReference>
<dbReference type="AlphaFoldDB" id="A0A8H7CGN2"/>
<feature type="region of interest" description="Disordered" evidence="1">
    <location>
        <begin position="1"/>
        <end position="21"/>
    </location>
</feature>
<comment type="caution">
    <text evidence="4">The sequence shown here is derived from an EMBL/GenBank/DDBJ whole genome shotgun (WGS) entry which is preliminary data.</text>
</comment>
<feature type="transmembrane region" description="Helical" evidence="2">
    <location>
        <begin position="243"/>
        <end position="262"/>
    </location>
</feature>
<keyword evidence="5" id="KW-1185">Reference proteome</keyword>
<feature type="transmembrane region" description="Helical" evidence="2">
    <location>
        <begin position="87"/>
        <end position="109"/>
    </location>
</feature>
<dbReference type="Proteomes" id="UP000620124">
    <property type="component" value="Unassembled WGS sequence"/>
</dbReference>
<gene>
    <name evidence="4" type="ORF">MVEN_02101900</name>
</gene>
<sequence length="415" mass="48061">MLDFNPFKDSPEFESRKGTPFSPPQISISELHAAVPKHLFRKSTAMGLYYYARDICFIFVAYKLGCTIEPLSQRLAEVYGFGRTIELIFRWLLWVVYWHWQGVIMGGFWTLAHEAGHGTLSDYNWVNHVIGYTAHTFLLVPYYAWRSTHRAHHKKTNSLEDDEHYIPRTRSHFGLPPSSQAHITDYHDIFEETPIYSLLRLIVMQAIGMHAYLMVNALGSPKYPPGTNHFNPSSPLFKPHERGAIVASDIGLGIMMLFLFKFASHFGMGALFKLYLVPWVWANHWMVAVTFLQHSDPTIPVYRRQEWNFVRGALSTVDRPVLGWAGRFFFKNASHDHIAHHLFSSIPFYNQPQVTERIKPLLKNHYNYDSTNTFRALYRSFTQCRFIEDDGDIAFYKNKDGEAARTVQAVSEVQT</sequence>
<feature type="transmembrane region" description="Helical" evidence="2">
    <location>
        <begin position="129"/>
        <end position="145"/>
    </location>
</feature>
<dbReference type="PANTHER" id="PTHR32100">
    <property type="entry name" value="OMEGA-6 FATTY ACID DESATURASE, CHLOROPLASTIC"/>
    <property type="match status" value="1"/>
</dbReference>
<evidence type="ECO:0000259" key="3">
    <source>
        <dbReference type="Pfam" id="PF00487"/>
    </source>
</evidence>
<protein>
    <submittedName>
        <fullName evidence="4">Acyl-lipid omega-3 desaturase (Cytochrome b5), endoplasmic reticulum</fullName>
    </submittedName>
</protein>
<organism evidence="4 5">
    <name type="scientific">Mycena venus</name>
    <dbReference type="NCBI Taxonomy" id="2733690"/>
    <lineage>
        <taxon>Eukaryota</taxon>
        <taxon>Fungi</taxon>
        <taxon>Dikarya</taxon>
        <taxon>Basidiomycota</taxon>
        <taxon>Agaricomycotina</taxon>
        <taxon>Agaricomycetes</taxon>
        <taxon>Agaricomycetidae</taxon>
        <taxon>Agaricales</taxon>
        <taxon>Marasmiineae</taxon>
        <taxon>Mycenaceae</taxon>
        <taxon>Mycena</taxon>
    </lineage>
</organism>
<evidence type="ECO:0000313" key="5">
    <source>
        <dbReference type="Proteomes" id="UP000620124"/>
    </source>
</evidence>
<keyword evidence="2" id="KW-1133">Transmembrane helix</keyword>
<accession>A0A8H7CGN2</accession>
<dbReference type="InterPro" id="IPR012171">
    <property type="entry name" value="Fatty_acid_desaturase"/>
</dbReference>
<dbReference type="Pfam" id="PF00487">
    <property type="entry name" value="FA_desaturase"/>
    <property type="match status" value="1"/>
</dbReference>
<dbReference type="GO" id="GO:0016491">
    <property type="term" value="F:oxidoreductase activity"/>
    <property type="evidence" value="ECO:0007669"/>
    <property type="project" value="InterPro"/>
</dbReference>
<reference evidence="4" key="1">
    <citation type="submission" date="2020-05" db="EMBL/GenBank/DDBJ databases">
        <title>Mycena genomes resolve the evolution of fungal bioluminescence.</title>
        <authorList>
            <person name="Tsai I.J."/>
        </authorList>
    </citation>
    <scope>NUCLEOTIDE SEQUENCE</scope>
    <source>
        <strain evidence="4">CCC161011</strain>
    </source>
</reference>
<evidence type="ECO:0000256" key="2">
    <source>
        <dbReference type="SAM" id="Phobius"/>
    </source>
</evidence>